<reference evidence="1" key="2">
    <citation type="submission" date="2020-09" db="EMBL/GenBank/DDBJ databases">
        <authorList>
            <person name="Sun Q."/>
            <person name="Kim S."/>
        </authorList>
    </citation>
    <scope>NUCLEOTIDE SEQUENCE</scope>
    <source>
        <strain evidence="1">KCTC 32422</strain>
    </source>
</reference>
<protein>
    <submittedName>
        <fullName evidence="1">Uncharacterized protein</fullName>
    </submittedName>
</protein>
<accession>A0A918VLQ4</accession>
<comment type="caution">
    <text evidence="1">The sequence shown here is derived from an EMBL/GenBank/DDBJ whole genome shotgun (WGS) entry which is preliminary data.</text>
</comment>
<dbReference type="Proteomes" id="UP000634139">
    <property type="component" value="Unassembled WGS sequence"/>
</dbReference>
<evidence type="ECO:0000313" key="2">
    <source>
        <dbReference type="Proteomes" id="UP000634139"/>
    </source>
</evidence>
<keyword evidence="2" id="KW-1185">Reference proteome</keyword>
<sequence length="385" mass="43218">MKLKLAVRSLLFPAIVLTAGIGGYQALAERTPGFPAAYSPDDANACTLLARVHRDNQPRGKRKAWQDVVDWWDAVFLQRPHSRFGMFTPEVRAKLSVEQIAAGAEACRAVSKAKSGIALRPHTETLFGPIAPPSPVQFTVAQLFPDQPAADEDEVDCAMALLSTQSRDFGLPEDQRTRFEAAYLKTPFSDYGFFSGENWKIKAAYRSRHMEAALSRDEVIDVANRCLARRDGQAIEANPYRAKLLGPDRMTRYLARRESDRQEAARAAERARLAQIAAAEREEAERPLRELSQRCDVVASEGVERAGRNMQAAYRMAETWLKTGRYGTNYAWEDFERACRSIASTERTLENMSCPGQYVSLVRSTRSRFQLDLGNGGEACREDWR</sequence>
<name>A0A918VLQ4_9SPHN</name>
<dbReference type="AlphaFoldDB" id="A0A918VLQ4"/>
<dbReference type="RefSeq" id="WP_189542884.1">
    <property type="nucleotide sequence ID" value="NZ_BMZD01000010.1"/>
</dbReference>
<organism evidence="1 2">
    <name type="scientific">Novosphingobium arvoryzae</name>
    <dbReference type="NCBI Taxonomy" id="1256514"/>
    <lineage>
        <taxon>Bacteria</taxon>
        <taxon>Pseudomonadati</taxon>
        <taxon>Pseudomonadota</taxon>
        <taxon>Alphaproteobacteria</taxon>
        <taxon>Sphingomonadales</taxon>
        <taxon>Sphingomonadaceae</taxon>
        <taxon>Novosphingobium</taxon>
    </lineage>
</organism>
<proteinExistence type="predicted"/>
<dbReference type="EMBL" id="BMZD01000010">
    <property type="protein sequence ID" value="GHA06683.1"/>
    <property type="molecule type" value="Genomic_DNA"/>
</dbReference>
<evidence type="ECO:0000313" key="1">
    <source>
        <dbReference type="EMBL" id="GHA06683.1"/>
    </source>
</evidence>
<reference evidence="1" key="1">
    <citation type="journal article" date="2014" name="Int. J. Syst. Evol. Microbiol.">
        <title>Complete genome sequence of Corynebacterium casei LMG S-19264T (=DSM 44701T), isolated from a smear-ripened cheese.</title>
        <authorList>
            <consortium name="US DOE Joint Genome Institute (JGI-PGF)"/>
            <person name="Walter F."/>
            <person name="Albersmeier A."/>
            <person name="Kalinowski J."/>
            <person name="Ruckert C."/>
        </authorList>
    </citation>
    <scope>NUCLEOTIDE SEQUENCE</scope>
    <source>
        <strain evidence="1">KCTC 32422</strain>
    </source>
</reference>
<gene>
    <name evidence="1" type="ORF">GCM10011617_29380</name>
</gene>